<accession>A0ABQ5B8K8</accession>
<dbReference type="InterPro" id="IPR013103">
    <property type="entry name" value="RVT_2"/>
</dbReference>
<dbReference type="InterPro" id="IPR001584">
    <property type="entry name" value="Integrase_cat-core"/>
</dbReference>
<evidence type="ECO:0000256" key="1">
    <source>
        <dbReference type="ARBA" id="ARBA00022723"/>
    </source>
</evidence>
<keyword evidence="5" id="KW-1185">Reference proteome</keyword>
<dbReference type="SUPFAM" id="SSF53098">
    <property type="entry name" value="Ribonuclease H-like"/>
    <property type="match status" value="1"/>
</dbReference>
<dbReference type="Pfam" id="PF07727">
    <property type="entry name" value="RVT_2"/>
    <property type="match status" value="1"/>
</dbReference>
<dbReference type="InterPro" id="IPR039537">
    <property type="entry name" value="Retrotran_Ty1/copia-like"/>
</dbReference>
<dbReference type="EMBL" id="BQNB010012989">
    <property type="protein sequence ID" value="GJT10457.1"/>
    <property type="molecule type" value="Genomic_DNA"/>
</dbReference>
<dbReference type="InterPro" id="IPR025724">
    <property type="entry name" value="GAG-pre-integrase_dom"/>
</dbReference>
<organism evidence="4 5">
    <name type="scientific">Tanacetum coccineum</name>
    <dbReference type="NCBI Taxonomy" id="301880"/>
    <lineage>
        <taxon>Eukaryota</taxon>
        <taxon>Viridiplantae</taxon>
        <taxon>Streptophyta</taxon>
        <taxon>Embryophyta</taxon>
        <taxon>Tracheophyta</taxon>
        <taxon>Spermatophyta</taxon>
        <taxon>Magnoliopsida</taxon>
        <taxon>eudicotyledons</taxon>
        <taxon>Gunneridae</taxon>
        <taxon>Pentapetalae</taxon>
        <taxon>asterids</taxon>
        <taxon>campanulids</taxon>
        <taxon>Asterales</taxon>
        <taxon>Asteraceae</taxon>
        <taxon>Asteroideae</taxon>
        <taxon>Anthemideae</taxon>
        <taxon>Anthemidinae</taxon>
        <taxon>Tanacetum</taxon>
    </lineage>
</organism>
<sequence>MDSPEVNDGSDVWKNQHTWNIQSWKLYSYSGVHVLETVGGLVVHMFVDKKYPLSVNLIERMLDHQLEICQETVGNELTTAVQLIAFLKKQIADSRRPKLVVNGFCFLENLGFWYTLLGLGYPKLDGFHLPYSWNEKWLVQESTALDADCLVADSKFMKVAFGVDFKILLFNPLVYVVPTGRVKVPAGRYVVPTGKDNVIVSAGRTKVIPAAVALTLEETLDAPYGMLVKPGFPPGISTRVSSHFSKNDVLYFNVIPRDGIYEIDMHNLVLNVNSIYNVSNKRAKHNLDSTYLWHYHLAHISKKCIEKLQQEGLLKSIDDESFDQCVSCLSGKMTRKPFPDHTERETYRFGIIHTDVCCPLRHVSRQGASYFITFTDDYTHYGYVYLLKHKHEVFETFKVFKNKVENQLEKTIKALQSDQGGEYISQEFKDYLKAWSATHILNMVPTKRFDKTPYELWYGKVLNLSYLKDTQRKQLVTIFTSHLKTKFLLQDKDTSPSEITIQIPMEVEGFEPPQEEVILIRRSERTHRALNRLCLNLEAKEHSLGDVNEPTSYKAAMLDLKSNKWLDAMNARMQSMIDNKASGSNVTFLILYVDDIIIMGNHIPSLQNVKDYLGKCFVMKDLGEVAFILGIKIYIDRSKRLIGLSQSAYIDKILKRYKMDNSKHGHIPMQERLDLNKIQGASTPEEVKHMQNEPYALAKCTLNFELIATAMLDLRLKETISKVEYIAASEAAMEVVWIRKFISGLGIVPTINEPIKMFCDNHAALLIANEPGVQRGARHYHRRYHYVCECIELGEINLLKVHTDDNLDDPFTKALP</sequence>
<dbReference type="InterPro" id="IPR036397">
    <property type="entry name" value="RNaseH_sf"/>
</dbReference>
<evidence type="ECO:0000313" key="4">
    <source>
        <dbReference type="EMBL" id="GJT10457.1"/>
    </source>
</evidence>
<keyword evidence="2" id="KW-0378">Hydrolase</keyword>
<dbReference type="CDD" id="cd09272">
    <property type="entry name" value="RNase_HI_RT_Ty1"/>
    <property type="match status" value="1"/>
</dbReference>
<reference evidence="4" key="2">
    <citation type="submission" date="2022-01" db="EMBL/GenBank/DDBJ databases">
        <authorList>
            <person name="Yamashiro T."/>
            <person name="Shiraishi A."/>
            <person name="Satake H."/>
            <person name="Nakayama K."/>
        </authorList>
    </citation>
    <scope>NUCLEOTIDE SEQUENCE</scope>
</reference>
<dbReference type="PROSITE" id="PS50994">
    <property type="entry name" value="INTEGRASE"/>
    <property type="match status" value="1"/>
</dbReference>
<keyword evidence="1" id="KW-0479">Metal-binding</keyword>
<protein>
    <submittedName>
        <fullName evidence="4">Retrotransposon protein, putative, ty1-copia subclass</fullName>
    </submittedName>
</protein>
<dbReference type="Pfam" id="PF13976">
    <property type="entry name" value="gag_pre-integrs"/>
    <property type="match status" value="1"/>
</dbReference>
<dbReference type="Gene3D" id="3.30.420.10">
    <property type="entry name" value="Ribonuclease H-like superfamily/Ribonuclease H"/>
    <property type="match status" value="1"/>
</dbReference>
<dbReference type="Pfam" id="PF00665">
    <property type="entry name" value="rve"/>
    <property type="match status" value="1"/>
</dbReference>
<dbReference type="Proteomes" id="UP001151760">
    <property type="component" value="Unassembled WGS sequence"/>
</dbReference>
<evidence type="ECO:0000256" key="2">
    <source>
        <dbReference type="ARBA" id="ARBA00022801"/>
    </source>
</evidence>
<evidence type="ECO:0000259" key="3">
    <source>
        <dbReference type="PROSITE" id="PS50994"/>
    </source>
</evidence>
<dbReference type="PANTHER" id="PTHR42648:SF27">
    <property type="entry name" value="RNA-DIRECTED DNA POLYMERASE"/>
    <property type="match status" value="1"/>
</dbReference>
<reference evidence="4" key="1">
    <citation type="journal article" date="2022" name="Int. J. Mol. Sci.">
        <title>Draft Genome of Tanacetum Coccineum: Genomic Comparison of Closely Related Tanacetum-Family Plants.</title>
        <authorList>
            <person name="Yamashiro T."/>
            <person name="Shiraishi A."/>
            <person name="Nakayama K."/>
            <person name="Satake H."/>
        </authorList>
    </citation>
    <scope>NUCLEOTIDE SEQUENCE</scope>
</reference>
<dbReference type="InterPro" id="IPR012337">
    <property type="entry name" value="RNaseH-like_sf"/>
</dbReference>
<evidence type="ECO:0000313" key="5">
    <source>
        <dbReference type="Proteomes" id="UP001151760"/>
    </source>
</evidence>
<comment type="caution">
    <text evidence="4">The sequence shown here is derived from an EMBL/GenBank/DDBJ whole genome shotgun (WGS) entry which is preliminary data.</text>
</comment>
<gene>
    <name evidence="4" type="ORF">Tco_0857499</name>
</gene>
<name>A0ABQ5B8K8_9ASTR</name>
<proteinExistence type="predicted"/>
<dbReference type="PANTHER" id="PTHR42648">
    <property type="entry name" value="TRANSPOSASE, PUTATIVE-RELATED"/>
    <property type="match status" value="1"/>
</dbReference>
<feature type="domain" description="Integrase catalytic" evidence="3">
    <location>
        <begin position="335"/>
        <end position="442"/>
    </location>
</feature>